<dbReference type="Pfam" id="PF20622">
    <property type="entry name" value="Big_15"/>
    <property type="match status" value="2"/>
</dbReference>
<evidence type="ECO:0000313" key="3">
    <source>
        <dbReference type="Proteomes" id="UP000019249"/>
    </source>
</evidence>
<name>A0ABN0RFW5_9LIST</name>
<protein>
    <recommendedName>
        <fullName evidence="1">Bacterial Ig domain-containing protein</fullName>
    </recommendedName>
</protein>
<proteinExistence type="predicted"/>
<dbReference type="Proteomes" id="UP000019249">
    <property type="component" value="Unassembled WGS sequence"/>
</dbReference>
<dbReference type="RefSeq" id="WP_036097119.1">
    <property type="nucleotide sequence ID" value="NZ_AODF01000012.1"/>
</dbReference>
<keyword evidence="3" id="KW-1185">Reference proteome</keyword>
<dbReference type="EMBL" id="AODF01000012">
    <property type="protein sequence ID" value="EUJ32300.1"/>
    <property type="molecule type" value="Genomic_DNA"/>
</dbReference>
<accession>A0ABN0RFW5</accession>
<evidence type="ECO:0000313" key="2">
    <source>
        <dbReference type="EMBL" id="EUJ32300.1"/>
    </source>
</evidence>
<reference evidence="2 3" key="1">
    <citation type="journal article" date="2014" name="Int. J. Syst. Evol. Microbiol.">
        <title>Listeria floridensis sp. nov., Listeria aquatica sp. nov., Listeria cornellensis sp. nov., Listeria riparia sp. nov. and Listeria grandensis sp. nov., from agricultural and natural environments.</title>
        <authorList>
            <person name="den Bakker H.C."/>
            <person name="Warchocki S."/>
            <person name="Wright E.M."/>
            <person name="Allred A.F."/>
            <person name="Ahlstrom C."/>
            <person name="Manuel C.S."/>
            <person name="Stasiewicz M.J."/>
            <person name="Burrell A."/>
            <person name="Roof S."/>
            <person name="Strawn L."/>
            <person name="Fortes E.D."/>
            <person name="Nightingale K.K."/>
            <person name="Kephart D."/>
            <person name="Wiedmann M."/>
        </authorList>
    </citation>
    <scope>NUCLEOTIDE SEQUENCE [LARGE SCALE GENOMIC DNA]</scope>
    <source>
        <strain evidence="2 3">FSL S10-1187</strain>
    </source>
</reference>
<comment type="caution">
    <text evidence="2">The sequence shown here is derived from an EMBL/GenBank/DDBJ whole genome shotgun (WGS) entry which is preliminary data.</text>
</comment>
<organism evidence="2 3">
    <name type="scientific">Listeria floridensis FSL S10-1187</name>
    <dbReference type="NCBI Taxonomy" id="1265817"/>
    <lineage>
        <taxon>Bacteria</taxon>
        <taxon>Bacillati</taxon>
        <taxon>Bacillota</taxon>
        <taxon>Bacilli</taxon>
        <taxon>Bacillales</taxon>
        <taxon>Listeriaceae</taxon>
        <taxon>Listeria</taxon>
    </lineage>
</organism>
<dbReference type="InterPro" id="IPR046746">
    <property type="entry name" value="Big_15"/>
</dbReference>
<sequence>MKNRRKRSYFWCGVVGLGLFISPLGYVEKAQAFEQSVPSKEMKQEERGKAVVATNESKGWNVIIKVNPYQTGDVTLSGSVSKGIRKVRLWVDGEVKTQANVDAEGNYVFENSDRFIASVEDKVEVVGVDSSYIERGRQEVSIEEGSWIYGLTVDPYTYNDTILTGTKEKNIAKVRLFVNDVICQQATIKDGKYRFTNVQAFVRNKTDKVEIVGVDGRYVRQAQELVSIQKEADSDYELSLFDYQLGDASGKRGSWTWDKNHWARS</sequence>
<evidence type="ECO:0000259" key="1">
    <source>
        <dbReference type="Pfam" id="PF20622"/>
    </source>
</evidence>
<gene>
    <name evidence="2" type="ORF">MFLO_07147</name>
</gene>
<feature type="domain" description="Bacterial Ig" evidence="1">
    <location>
        <begin position="151"/>
        <end position="228"/>
    </location>
</feature>
<feature type="domain" description="Bacterial Ig" evidence="1">
    <location>
        <begin position="64"/>
        <end position="143"/>
    </location>
</feature>